<protein>
    <submittedName>
        <fullName evidence="2">Transposase family protein</fullName>
    </submittedName>
</protein>
<gene>
    <name evidence="2" type="ORF">ISG29_07065</name>
</gene>
<organism evidence="2 3">
    <name type="scientific">Nocardioides acrostichi</name>
    <dbReference type="NCBI Taxonomy" id="2784339"/>
    <lineage>
        <taxon>Bacteria</taxon>
        <taxon>Bacillati</taxon>
        <taxon>Actinomycetota</taxon>
        <taxon>Actinomycetes</taxon>
        <taxon>Propionibacteriales</taxon>
        <taxon>Nocardioidaceae</taxon>
        <taxon>Nocardioides</taxon>
    </lineage>
</organism>
<name>A0A930V1E3_9ACTN</name>
<comment type="caution">
    <text evidence="2">The sequence shown here is derived from an EMBL/GenBank/DDBJ whole genome shotgun (WGS) entry which is preliminary data.</text>
</comment>
<evidence type="ECO:0000259" key="1">
    <source>
        <dbReference type="Pfam" id="PF13542"/>
    </source>
</evidence>
<dbReference type="PANTHER" id="PTHR33498">
    <property type="entry name" value="TRANSPOSASE FOR INSERTION SEQUENCE ELEMENT IS1557"/>
    <property type="match status" value="1"/>
</dbReference>
<accession>A0A930V1E3</accession>
<proteinExistence type="predicted"/>
<sequence length="178" mass="19511">MSQPTAGAASSAASVLFNLPDHEVLEATRDDDGARTVVIAATASEAACPDCGALSSRVHQRTRQRLADVSFDGHVEVAWIKKRCKCTEALCARKSFTEHTDQVPPRARLTTGLKDAILDAVASEVRAIDRVANQFGLSWPTVQRLVDQAAAALAAWRRTRPRLVRRLGIDEHRFRSVR</sequence>
<feature type="domain" description="Transposase IS204/IS1001/IS1096/IS1165 helix-turn-helix" evidence="1">
    <location>
        <begin position="98"/>
        <end position="149"/>
    </location>
</feature>
<dbReference type="RefSeq" id="WP_194502659.1">
    <property type="nucleotide sequence ID" value="NZ_JADIVZ010000002.1"/>
</dbReference>
<reference evidence="2" key="1">
    <citation type="submission" date="2020-11" db="EMBL/GenBank/DDBJ databases">
        <title>Nocardioides sp. CBS4Y-1, whole genome shotgun sequence.</title>
        <authorList>
            <person name="Tuo L."/>
        </authorList>
    </citation>
    <scope>NUCLEOTIDE SEQUENCE</scope>
    <source>
        <strain evidence="2">CBS4Y-1</strain>
    </source>
</reference>
<dbReference type="Proteomes" id="UP000656804">
    <property type="component" value="Unassembled WGS sequence"/>
</dbReference>
<dbReference type="EMBL" id="JADIVZ010000002">
    <property type="protein sequence ID" value="MBF4161449.1"/>
    <property type="molecule type" value="Genomic_DNA"/>
</dbReference>
<evidence type="ECO:0000313" key="3">
    <source>
        <dbReference type="Proteomes" id="UP000656804"/>
    </source>
</evidence>
<dbReference type="InterPro" id="IPR032877">
    <property type="entry name" value="Transposase_HTH"/>
</dbReference>
<dbReference type="PANTHER" id="PTHR33498:SF1">
    <property type="entry name" value="TRANSPOSASE FOR INSERTION SEQUENCE ELEMENT IS1557"/>
    <property type="match status" value="1"/>
</dbReference>
<dbReference type="Pfam" id="PF13542">
    <property type="entry name" value="HTH_Tnp_ISL3"/>
    <property type="match status" value="1"/>
</dbReference>
<dbReference type="AlphaFoldDB" id="A0A930V1E3"/>
<evidence type="ECO:0000313" key="2">
    <source>
        <dbReference type="EMBL" id="MBF4161449.1"/>
    </source>
</evidence>
<dbReference type="InterPro" id="IPR047951">
    <property type="entry name" value="Transpos_ISL3"/>
</dbReference>
<keyword evidence="3" id="KW-1185">Reference proteome</keyword>